<organism evidence="1 2">
    <name type="scientific">Streptoalloteichus tenebrarius (strain ATCC 17920 / DSM 40477 / JCM 4838 / CBS 697.72 / NBRC 16177 / NCIMB 11028 / NRRL B-12390 / A12253. 1 / ISP 5477)</name>
    <name type="common">Streptomyces tenebrarius</name>
    <dbReference type="NCBI Taxonomy" id="1933"/>
    <lineage>
        <taxon>Bacteria</taxon>
        <taxon>Bacillati</taxon>
        <taxon>Actinomycetota</taxon>
        <taxon>Actinomycetes</taxon>
        <taxon>Pseudonocardiales</taxon>
        <taxon>Pseudonocardiaceae</taxon>
        <taxon>Streptoalloteichus</taxon>
    </lineage>
</organism>
<protein>
    <submittedName>
        <fullName evidence="1">Uncharacterized protein</fullName>
    </submittedName>
</protein>
<evidence type="ECO:0000313" key="2">
    <source>
        <dbReference type="Proteomes" id="UP001205311"/>
    </source>
</evidence>
<proteinExistence type="predicted"/>
<reference evidence="1 2" key="1">
    <citation type="submission" date="2022-06" db="EMBL/GenBank/DDBJ databases">
        <title>Genomic Encyclopedia of Archaeal and Bacterial Type Strains, Phase II (KMG-II): from individual species to whole genera.</title>
        <authorList>
            <person name="Goeker M."/>
        </authorList>
    </citation>
    <scope>NUCLEOTIDE SEQUENCE [LARGE SCALE GENOMIC DNA]</scope>
    <source>
        <strain evidence="1 2">DSM 40477</strain>
    </source>
</reference>
<accession>A0ABT1HV94</accession>
<name>A0ABT1HV94_STRSD</name>
<dbReference type="EMBL" id="JAMTCP010000016">
    <property type="protein sequence ID" value="MCP2259441.1"/>
    <property type="molecule type" value="Genomic_DNA"/>
</dbReference>
<dbReference type="RefSeq" id="WP_253670327.1">
    <property type="nucleotide sequence ID" value="NZ_JAMTCP010000016.1"/>
</dbReference>
<keyword evidence="2" id="KW-1185">Reference proteome</keyword>
<comment type="caution">
    <text evidence="1">The sequence shown here is derived from an EMBL/GenBank/DDBJ whole genome shotgun (WGS) entry which is preliminary data.</text>
</comment>
<sequence>MTGNPLWTLVDLLRRIDPVPDRVRVAGHAARLVAGGPALLRLVSEREPAPDSGLRTGRARRQWEFDGPSAGVTVQLTESRDGTWELVGLVSPSPAGITARTPVGASATVSDPLGWFRLAGVHPGPVSLVVHVPGADPVATPWLVV</sequence>
<gene>
    <name evidence="1" type="ORF">LX15_003142</name>
</gene>
<evidence type="ECO:0000313" key="1">
    <source>
        <dbReference type="EMBL" id="MCP2259441.1"/>
    </source>
</evidence>
<dbReference type="Proteomes" id="UP001205311">
    <property type="component" value="Unassembled WGS sequence"/>
</dbReference>